<feature type="transmembrane region" description="Helical" evidence="1">
    <location>
        <begin position="110"/>
        <end position="128"/>
    </location>
</feature>
<proteinExistence type="predicted"/>
<evidence type="ECO:0000256" key="1">
    <source>
        <dbReference type="SAM" id="Phobius"/>
    </source>
</evidence>
<name>A0ABR7LSB5_9ACTN</name>
<reference evidence="3 4" key="1">
    <citation type="submission" date="2020-06" db="EMBL/GenBank/DDBJ databases">
        <title>Actinomadura xiongansis sp. nov., isolated from soil of Baiyangdian.</title>
        <authorList>
            <person name="Zhang X."/>
        </authorList>
    </citation>
    <scope>NUCLEOTIDE SEQUENCE [LARGE SCALE GENOMIC DNA]</scope>
    <source>
        <strain evidence="3 4">HBUM206468</strain>
    </source>
</reference>
<keyword evidence="1" id="KW-0472">Membrane</keyword>
<keyword evidence="1" id="KW-0812">Transmembrane</keyword>
<feature type="transmembrane region" description="Helical" evidence="1">
    <location>
        <begin position="134"/>
        <end position="150"/>
    </location>
</feature>
<evidence type="ECO:0000313" key="4">
    <source>
        <dbReference type="Proteomes" id="UP000805614"/>
    </source>
</evidence>
<comment type="caution">
    <text evidence="3">The sequence shown here is derived from an EMBL/GenBank/DDBJ whole genome shotgun (WGS) entry which is preliminary data.</text>
</comment>
<feature type="transmembrane region" description="Helical" evidence="1">
    <location>
        <begin position="51"/>
        <end position="72"/>
    </location>
</feature>
<feature type="transmembrane region" description="Helical" evidence="1">
    <location>
        <begin position="281"/>
        <end position="305"/>
    </location>
</feature>
<feature type="transmembrane region" description="Helical" evidence="1">
    <location>
        <begin position="157"/>
        <end position="176"/>
    </location>
</feature>
<accession>A0ABR7LSB5</accession>
<feature type="transmembrane region" description="Helical" evidence="1">
    <location>
        <begin position="257"/>
        <end position="275"/>
    </location>
</feature>
<feature type="transmembrane region" description="Helical" evidence="1">
    <location>
        <begin position="78"/>
        <end position="98"/>
    </location>
</feature>
<evidence type="ECO:0000259" key="2">
    <source>
        <dbReference type="Pfam" id="PF09925"/>
    </source>
</evidence>
<dbReference type="Proteomes" id="UP000805614">
    <property type="component" value="Unassembled WGS sequence"/>
</dbReference>
<feature type="domain" description="DUF2157" evidence="2">
    <location>
        <begin position="14"/>
        <end position="130"/>
    </location>
</feature>
<protein>
    <recommendedName>
        <fullName evidence="2">DUF2157 domain-containing protein</fullName>
    </recommendedName>
</protein>
<feature type="transmembrane region" description="Helical" evidence="1">
    <location>
        <begin position="233"/>
        <end position="250"/>
    </location>
</feature>
<feature type="transmembrane region" description="Helical" evidence="1">
    <location>
        <begin position="208"/>
        <end position="227"/>
    </location>
</feature>
<dbReference type="Pfam" id="PF09925">
    <property type="entry name" value="DUF2157"/>
    <property type="match status" value="1"/>
</dbReference>
<sequence>MNQHEDRIRDALERLVTERVVAPAQVEPITQAVRDALAAPIPQRGARWTEIISYAGGALVLAGAMAMLGPAWQDLSRGVRFGLLGLITVLLLGVALVVQRTGSAARRRVAGVLWTLGAGTAALGAAQLAHENEALIGSVVGLVVAVAGYVRFPGSVGLLAIGVLSMTATIMLLDLIDLRSRLLEAFAVIALGTVFAALAAAGVLRHRALGLGIGSVLALIGAQWPVLLTDHGAWPYLLTLVIAVGCLALYMWENTWVLIVAGVAGIAIAVPEAIWNLTNGALGGGIMTVLTGFILLGAGVLGLIWHRNVG</sequence>
<keyword evidence="1" id="KW-1133">Transmembrane helix</keyword>
<dbReference type="EMBL" id="JABVEC010000012">
    <property type="protein sequence ID" value="MBC6467323.1"/>
    <property type="molecule type" value="Genomic_DNA"/>
</dbReference>
<feature type="transmembrane region" description="Helical" evidence="1">
    <location>
        <begin position="182"/>
        <end position="201"/>
    </location>
</feature>
<gene>
    <name evidence="3" type="ORF">HKK74_17735</name>
</gene>
<organism evidence="3 4">
    <name type="scientific">Actinomadura alba</name>
    <dbReference type="NCBI Taxonomy" id="406431"/>
    <lineage>
        <taxon>Bacteria</taxon>
        <taxon>Bacillati</taxon>
        <taxon>Actinomycetota</taxon>
        <taxon>Actinomycetes</taxon>
        <taxon>Streptosporangiales</taxon>
        <taxon>Thermomonosporaceae</taxon>
        <taxon>Actinomadura</taxon>
    </lineage>
</organism>
<dbReference type="RefSeq" id="WP_187244332.1">
    <property type="nucleotide sequence ID" value="NZ_BAAAOK010000005.1"/>
</dbReference>
<keyword evidence="4" id="KW-1185">Reference proteome</keyword>
<dbReference type="InterPro" id="IPR018677">
    <property type="entry name" value="DUF2157"/>
</dbReference>
<evidence type="ECO:0000313" key="3">
    <source>
        <dbReference type="EMBL" id="MBC6467323.1"/>
    </source>
</evidence>